<dbReference type="GO" id="GO:0005829">
    <property type="term" value="C:cytosol"/>
    <property type="evidence" value="ECO:0007669"/>
    <property type="project" value="TreeGrafter"/>
</dbReference>
<dbReference type="SUPFAM" id="SSF50978">
    <property type="entry name" value="WD40 repeat-like"/>
    <property type="match status" value="1"/>
</dbReference>
<feature type="compositionally biased region" description="Low complexity" evidence="7">
    <location>
        <begin position="10"/>
        <end position="25"/>
    </location>
</feature>
<dbReference type="PROSITE" id="PS00678">
    <property type="entry name" value="WD_REPEATS_1"/>
    <property type="match status" value="1"/>
</dbReference>
<dbReference type="InterPro" id="IPR036322">
    <property type="entry name" value="WD40_repeat_dom_sf"/>
</dbReference>
<reference evidence="9 10" key="1">
    <citation type="submission" date="2016-07" db="EMBL/GenBank/DDBJ databases">
        <title>Pervasive Adenine N6-methylation of Active Genes in Fungi.</title>
        <authorList>
            <consortium name="DOE Joint Genome Institute"/>
            <person name="Mondo S.J."/>
            <person name="Dannebaum R.O."/>
            <person name="Kuo R.C."/>
            <person name="Labutti K."/>
            <person name="Haridas S."/>
            <person name="Kuo A."/>
            <person name="Salamov A."/>
            <person name="Ahrendt S.R."/>
            <person name="Lipzen A."/>
            <person name="Sullivan W."/>
            <person name="Andreopoulos W.B."/>
            <person name="Clum A."/>
            <person name="Lindquist E."/>
            <person name="Daum C."/>
            <person name="Ramamoorthy G.K."/>
            <person name="Gryganskyi A."/>
            <person name="Culley D."/>
            <person name="Magnuson J.K."/>
            <person name="James T.Y."/>
            <person name="O'Malley M.A."/>
            <person name="Stajich J.E."/>
            <person name="Spatafora J.W."/>
            <person name="Visel A."/>
            <person name="Grigoriev I.V."/>
        </authorList>
    </citation>
    <scope>NUCLEOTIDE SEQUENCE [LARGE SCALE GENOMIC DNA]</scope>
    <source>
        <strain evidence="9 10">NRRL 3301</strain>
    </source>
</reference>
<dbReference type="OrthoDB" id="60955at2759"/>
<evidence type="ECO:0000259" key="8">
    <source>
        <dbReference type="Pfam" id="PF17120"/>
    </source>
</evidence>
<name>A0A1X2GBD5_9FUNG</name>
<accession>A0A1X2GBD5</accession>
<dbReference type="GO" id="GO:0005774">
    <property type="term" value="C:vacuolar membrane"/>
    <property type="evidence" value="ECO:0007669"/>
    <property type="project" value="TreeGrafter"/>
</dbReference>
<comment type="caution">
    <text evidence="9">The sequence shown here is derived from an EMBL/GenBank/DDBJ whole genome shotgun (WGS) entry which is preliminary data.</text>
</comment>
<evidence type="ECO:0000256" key="4">
    <source>
        <dbReference type="ARBA" id="ARBA00022771"/>
    </source>
</evidence>
<dbReference type="PROSITE" id="PS50294">
    <property type="entry name" value="WD_REPEATS_REGION"/>
    <property type="match status" value="2"/>
</dbReference>
<dbReference type="Proteomes" id="UP000242146">
    <property type="component" value="Unassembled WGS sequence"/>
</dbReference>
<feature type="repeat" description="WD" evidence="6">
    <location>
        <begin position="166"/>
        <end position="208"/>
    </location>
</feature>
<dbReference type="GO" id="GO:0008270">
    <property type="term" value="F:zinc ion binding"/>
    <property type="evidence" value="ECO:0007669"/>
    <property type="project" value="UniProtKB-KW"/>
</dbReference>
<evidence type="ECO:0000256" key="3">
    <source>
        <dbReference type="ARBA" id="ARBA00022737"/>
    </source>
</evidence>
<dbReference type="Pfam" id="PF17120">
    <property type="entry name" value="zf-RING_16"/>
    <property type="match status" value="1"/>
</dbReference>
<dbReference type="PANTHER" id="PTHR46200:SF1">
    <property type="entry name" value="GATOR COMPLEX PROTEIN WDR24"/>
    <property type="match status" value="1"/>
</dbReference>
<organism evidence="9 10">
    <name type="scientific">Hesseltinella vesiculosa</name>
    <dbReference type="NCBI Taxonomy" id="101127"/>
    <lineage>
        <taxon>Eukaryota</taxon>
        <taxon>Fungi</taxon>
        <taxon>Fungi incertae sedis</taxon>
        <taxon>Mucoromycota</taxon>
        <taxon>Mucoromycotina</taxon>
        <taxon>Mucoromycetes</taxon>
        <taxon>Mucorales</taxon>
        <taxon>Cunninghamellaceae</taxon>
        <taxon>Hesseltinella</taxon>
    </lineage>
</organism>
<dbReference type="InterPro" id="IPR015943">
    <property type="entry name" value="WD40/YVTN_repeat-like_dom_sf"/>
</dbReference>
<keyword evidence="3" id="KW-0677">Repeat</keyword>
<dbReference type="CDD" id="cd16693">
    <property type="entry name" value="mRING-H2-C3H3C2_WDR24"/>
    <property type="match status" value="1"/>
</dbReference>
<feature type="repeat" description="WD" evidence="6">
    <location>
        <begin position="256"/>
        <end position="297"/>
    </location>
</feature>
<dbReference type="SMART" id="SM00320">
    <property type="entry name" value="WD40"/>
    <property type="match status" value="5"/>
</dbReference>
<dbReference type="GO" id="GO:1904263">
    <property type="term" value="P:positive regulation of TORC1 signaling"/>
    <property type="evidence" value="ECO:0007669"/>
    <property type="project" value="TreeGrafter"/>
</dbReference>
<dbReference type="InterPro" id="IPR049566">
    <property type="entry name" value="WDR59_RTC1-like_RING_Znf"/>
</dbReference>
<dbReference type="InterPro" id="IPR019775">
    <property type="entry name" value="WD40_repeat_CS"/>
</dbReference>
<evidence type="ECO:0000256" key="5">
    <source>
        <dbReference type="ARBA" id="ARBA00022833"/>
    </source>
</evidence>
<dbReference type="Pfam" id="PF00400">
    <property type="entry name" value="WD40"/>
    <property type="match status" value="2"/>
</dbReference>
<dbReference type="InterPro" id="IPR001680">
    <property type="entry name" value="WD40_rpt"/>
</dbReference>
<sequence length="739" mass="82932">MRKQGKSPGLSSSFASNSSLTASTSQGRMQRLVAHAALGNARLSTESQQSLHGSVASSDVVNVYAHPTPSLRTRMSGAISSLALSPGGDAVVIAGREILKILTVTPEEVTETLNLRVGSQSTLNFSSNDVKWGNNATKSKIATAATNGSILIWDIYRVGRKVDRIINEHARAVNRICFQPENGHILLSASQDGTMRCWDLRDSRSGAKLKFEGKSESVRDVQFNPVVHYDFAAAFETGTLQKWDMRNPKAMYDRKVSAHNGPCLTVDWHPTGRLVATGGRDKTIKVWDLNSDNRRPLYMMRTMAAVSRVQWRPDHDDEIASCALNTEKRIHIWDVRRPNIPKYAFDEHESTPTGFLWFNNDVIYSVAKDKYFIRQHIQSAYQPIDILRHNSLCWNIQGDLALAVDNSPTSEFVDSTTTRSSMASAAKIGKRTTSKPAAPEDAVQYIPQQTCAIGHLPLFDYETFTVFAENYEISDRDLAHSCEMNSQLAWKLGHYRTSQSWRIVSVLFQDAAKGKDTPNNDQQLAELMSNDMLSDTNESISRNGHPDQNAPLENNTDQDTFNEPPPSNLSRKDLWPAWQHDKMVHELFDFYTEQGDVQTCVTLYLVLRKYITIDEHRVVEWFTSYIDILRRLKLWTAVNAIINASDIPHIQEQNQASSATTIHITCSNCFKLVSGTAQGAWACDKCHRLLNPCSICHQTVKSLYVWCQGCNHGGHLDHMHDWFADEKECPTGCGHQCVL</sequence>
<evidence type="ECO:0000256" key="6">
    <source>
        <dbReference type="PROSITE-ProRule" id="PRU00221"/>
    </source>
</evidence>
<feature type="region of interest" description="Disordered" evidence="7">
    <location>
        <begin position="1"/>
        <end position="26"/>
    </location>
</feature>
<dbReference type="PANTHER" id="PTHR46200">
    <property type="entry name" value="GATOR COMPLEX PROTEIN WDR24"/>
    <property type="match status" value="1"/>
</dbReference>
<keyword evidence="1 6" id="KW-0853">WD repeat</keyword>
<dbReference type="Gene3D" id="2.130.10.10">
    <property type="entry name" value="YVTN repeat-like/Quinoprotein amine dehydrogenase"/>
    <property type="match status" value="1"/>
</dbReference>
<feature type="domain" description="WDR59/RTC1-like RING zinc finger" evidence="8">
    <location>
        <begin position="691"/>
        <end position="738"/>
    </location>
</feature>
<evidence type="ECO:0000256" key="7">
    <source>
        <dbReference type="SAM" id="MobiDB-lite"/>
    </source>
</evidence>
<dbReference type="STRING" id="101127.A0A1X2GBD5"/>
<gene>
    <name evidence="9" type="ORF">DM01DRAFT_1409529</name>
</gene>
<keyword evidence="5" id="KW-0862">Zinc</keyword>
<keyword evidence="2" id="KW-0479">Metal-binding</keyword>
<feature type="region of interest" description="Disordered" evidence="7">
    <location>
        <begin position="535"/>
        <end position="572"/>
    </location>
</feature>
<feature type="compositionally biased region" description="Polar residues" evidence="7">
    <location>
        <begin position="551"/>
        <end position="561"/>
    </location>
</feature>
<dbReference type="AlphaFoldDB" id="A0A1X2GBD5"/>
<evidence type="ECO:0000256" key="1">
    <source>
        <dbReference type="ARBA" id="ARBA00022574"/>
    </source>
</evidence>
<dbReference type="InterPro" id="IPR037590">
    <property type="entry name" value="WDR24"/>
</dbReference>
<proteinExistence type="predicted"/>
<dbReference type="GO" id="GO:0016239">
    <property type="term" value="P:positive regulation of macroautophagy"/>
    <property type="evidence" value="ECO:0007669"/>
    <property type="project" value="TreeGrafter"/>
</dbReference>
<keyword evidence="4" id="KW-0863">Zinc-finger</keyword>
<dbReference type="EMBL" id="MCGT01000027">
    <property type="protein sequence ID" value="ORX49056.1"/>
    <property type="molecule type" value="Genomic_DNA"/>
</dbReference>
<evidence type="ECO:0000256" key="2">
    <source>
        <dbReference type="ARBA" id="ARBA00022723"/>
    </source>
</evidence>
<protein>
    <submittedName>
        <fullName evidence="9">WD40 repeat-like protein</fullName>
    </submittedName>
</protein>
<dbReference type="PROSITE" id="PS50082">
    <property type="entry name" value="WD_REPEATS_2"/>
    <property type="match status" value="2"/>
</dbReference>
<keyword evidence="10" id="KW-1185">Reference proteome</keyword>
<dbReference type="InterPro" id="IPR020472">
    <property type="entry name" value="WD40_PAC1"/>
</dbReference>
<evidence type="ECO:0000313" key="9">
    <source>
        <dbReference type="EMBL" id="ORX49056.1"/>
    </source>
</evidence>
<dbReference type="PRINTS" id="PR00320">
    <property type="entry name" value="GPROTEINBRPT"/>
</dbReference>
<dbReference type="GO" id="GO:0061700">
    <property type="term" value="C:GATOR2 complex"/>
    <property type="evidence" value="ECO:0007669"/>
    <property type="project" value="TreeGrafter"/>
</dbReference>
<evidence type="ECO:0000313" key="10">
    <source>
        <dbReference type="Proteomes" id="UP000242146"/>
    </source>
</evidence>